<name>A0ABY7G0S2_MYAAR</name>
<keyword evidence="1" id="KW-0175">Coiled coil</keyword>
<keyword evidence="3" id="KW-1185">Reference proteome</keyword>
<dbReference type="EMBL" id="CP111025">
    <property type="protein sequence ID" value="WAR26738.1"/>
    <property type="molecule type" value="Genomic_DNA"/>
</dbReference>
<sequence>MASSLDKLVGNLQKDQFVNIKEYLRKKNKAAIAEYNTAKDIVYRHIKELENPISNAIDIGEFDFLKYLIDEQNELKKLLANLESKYEAQSAQRFALLIHKGVYPYDNVDGLEKMAETQLPPGRKNSFQNEDYVHAQKVWKEFECKTMRDYHNLYLTSDVLLLADVFDTFRDTQPGIIHHQVWHGDAALKLTEVKLELISDPDMLLMIEKGIRGGGVSTIMTRYGKANNKYMGDEFDPKKDSTYL</sequence>
<organism evidence="2 3">
    <name type="scientific">Mya arenaria</name>
    <name type="common">Soft-shell clam</name>
    <dbReference type="NCBI Taxonomy" id="6604"/>
    <lineage>
        <taxon>Eukaryota</taxon>
        <taxon>Metazoa</taxon>
        <taxon>Spiralia</taxon>
        <taxon>Lophotrochozoa</taxon>
        <taxon>Mollusca</taxon>
        <taxon>Bivalvia</taxon>
        <taxon>Autobranchia</taxon>
        <taxon>Heteroconchia</taxon>
        <taxon>Euheterodonta</taxon>
        <taxon>Imparidentia</taxon>
        <taxon>Neoheterodontei</taxon>
        <taxon>Myida</taxon>
        <taxon>Myoidea</taxon>
        <taxon>Myidae</taxon>
        <taxon>Mya</taxon>
    </lineage>
</organism>
<protein>
    <recommendedName>
        <fullName evidence="4">DNA-directed DNA polymerase</fullName>
    </recommendedName>
</protein>
<reference evidence="2" key="1">
    <citation type="submission" date="2022-11" db="EMBL/GenBank/DDBJ databases">
        <title>Centuries of genome instability and evolution in soft-shell clam transmissible cancer (bioRxiv).</title>
        <authorList>
            <person name="Hart S.F.M."/>
            <person name="Yonemitsu M.A."/>
            <person name="Giersch R.M."/>
            <person name="Beal B.F."/>
            <person name="Arriagada G."/>
            <person name="Davis B.W."/>
            <person name="Ostrander E.A."/>
            <person name="Goff S.P."/>
            <person name="Metzger M.J."/>
        </authorList>
    </citation>
    <scope>NUCLEOTIDE SEQUENCE</scope>
    <source>
        <strain evidence="2">MELC-2E11</strain>
        <tissue evidence="2">Siphon/mantle</tissue>
    </source>
</reference>
<evidence type="ECO:0000313" key="3">
    <source>
        <dbReference type="Proteomes" id="UP001164746"/>
    </source>
</evidence>
<dbReference type="PANTHER" id="PTHR31511">
    <property type="entry name" value="PROTEIN CBG23764"/>
    <property type="match status" value="1"/>
</dbReference>
<dbReference type="PANTHER" id="PTHR31511:SF12">
    <property type="entry name" value="RHO TERMINATION FACTOR N-TERMINAL DOMAIN-CONTAINING PROTEIN"/>
    <property type="match status" value="1"/>
</dbReference>
<gene>
    <name evidence="2" type="ORF">MAR_012442</name>
</gene>
<evidence type="ECO:0000313" key="2">
    <source>
        <dbReference type="EMBL" id="WAR26738.1"/>
    </source>
</evidence>
<feature type="coiled-coil region" evidence="1">
    <location>
        <begin position="65"/>
        <end position="92"/>
    </location>
</feature>
<evidence type="ECO:0000256" key="1">
    <source>
        <dbReference type="SAM" id="Coils"/>
    </source>
</evidence>
<dbReference type="Proteomes" id="UP001164746">
    <property type="component" value="Chromosome 14"/>
</dbReference>
<evidence type="ECO:0008006" key="4">
    <source>
        <dbReference type="Google" id="ProtNLM"/>
    </source>
</evidence>
<accession>A0ABY7G0S2</accession>
<proteinExistence type="predicted"/>